<comment type="caution">
    <text evidence="1">The sequence shown here is derived from an EMBL/GenBank/DDBJ whole genome shotgun (WGS) entry which is preliminary data.</text>
</comment>
<dbReference type="RefSeq" id="WP_183642364.1">
    <property type="nucleotide sequence ID" value="NZ_JACHBL010000001.1"/>
</dbReference>
<keyword evidence="2" id="KW-1185">Reference proteome</keyword>
<dbReference type="InterPro" id="IPR007263">
    <property type="entry name" value="DCC1-like"/>
</dbReference>
<dbReference type="Pfam" id="PF04134">
    <property type="entry name" value="DCC1-like"/>
    <property type="match status" value="1"/>
</dbReference>
<evidence type="ECO:0000313" key="2">
    <source>
        <dbReference type="Proteomes" id="UP000523863"/>
    </source>
</evidence>
<proteinExistence type="predicted"/>
<organism evidence="1 2">
    <name type="scientific">Neomicrococcus lactis</name>
    <dbReference type="NCBI Taxonomy" id="732241"/>
    <lineage>
        <taxon>Bacteria</taxon>
        <taxon>Bacillati</taxon>
        <taxon>Actinomycetota</taxon>
        <taxon>Actinomycetes</taxon>
        <taxon>Micrococcales</taxon>
        <taxon>Micrococcaceae</taxon>
        <taxon>Neomicrococcus</taxon>
    </lineage>
</organism>
<accession>A0A7W9DBW9</accession>
<protein>
    <submittedName>
        <fullName evidence="1">Putative DCC family thiol-disulfide oxidoreductase YuxK</fullName>
    </submittedName>
</protein>
<sequence>MNEAPRMLIDGDCGFCQASGELLIKLTKNRLVVEKWQSLALLPEGVTEALLSQTVAFVGTNGAVSWGARAISHALQTSPLLTARLIGQLLGIFPLSIVAEGVYQVVARNRHRLSRAIGRDACVIDHGVAVNQSAASEQGAASEQSATEAAPVK</sequence>
<dbReference type="GO" id="GO:0015035">
    <property type="term" value="F:protein-disulfide reductase activity"/>
    <property type="evidence" value="ECO:0007669"/>
    <property type="project" value="InterPro"/>
</dbReference>
<gene>
    <name evidence="1" type="ORF">BKA12_001616</name>
</gene>
<evidence type="ECO:0000313" key="1">
    <source>
        <dbReference type="EMBL" id="MBB5598536.1"/>
    </source>
</evidence>
<dbReference type="AlphaFoldDB" id="A0A7W9DBW9"/>
<name>A0A7W9DBW9_9MICC</name>
<dbReference type="Proteomes" id="UP000523863">
    <property type="component" value="Unassembled WGS sequence"/>
</dbReference>
<reference evidence="1 2" key="1">
    <citation type="submission" date="2020-08" db="EMBL/GenBank/DDBJ databases">
        <title>Sequencing the genomes of 1000 actinobacteria strains.</title>
        <authorList>
            <person name="Klenk H.-P."/>
        </authorList>
    </citation>
    <scope>NUCLEOTIDE SEQUENCE [LARGE SCALE GENOMIC DNA]</scope>
    <source>
        <strain evidence="1 2">DSM 23694</strain>
    </source>
</reference>
<dbReference type="EMBL" id="JACHBL010000001">
    <property type="protein sequence ID" value="MBB5598536.1"/>
    <property type="molecule type" value="Genomic_DNA"/>
</dbReference>